<proteinExistence type="predicted"/>
<protein>
    <submittedName>
        <fullName evidence="1">Uncharacterized protein</fullName>
    </submittedName>
</protein>
<dbReference type="InterPro" id="IPR044908">
    <property type="entry name" value="NitrOD5-like_sf"/>
</dbReference>
<name>A0A0M0C0R2_9ARCH</name>
<accession>A0A0M0C0R2</accession>
<evidence type="ECO:0000313" key="1">
    <source>
        <dbReference type="EMBL" id="KON34334.1"/>
    </source>
</evidence>
<sequence>MNFEECLLAAIDETFNSIGEGCKQTIYYYLEKKYMLPKKEIPCRIEDFSESIEQIFGFGEKILKIRIMNNFYQKIELPFPYLFNKE</sequence>
<feature type="non-terminal residue" evidence="1">
    <location>
        <position position="86"/>
    </location>
</feature>
<dbReference type="EMBL" id="LFWU01000009">
    <property type="protein sequence ID" value="KON34334.1"/>
    <property type="molecule type" value="Genomic_DNA"/>
</dbReference>
<reference evidence="1 2" key="1">
    <citation type="submission" date="2015-06" db="EMBL/GenBank/DDBJ databases">
        <title>New insights into the roles of widespread benthic archaea in carbon and nitrogen cycling.</title>
        <authorList>
            <person name="Lazar C.S."/>
            <person name="Baker B.J."/>
            <person name="Seitz K.W."/>
            <person name="Hyde A.S."/>
            <person name="Dick G.J."/>
            <person name="Hinrichs K.-U."/>
            <person name="Teske A.P."/>
        </authorList>
    </citation>
    <scope>NUCLEOTIDE SEQUENCE [LARGE SCALE GENOMIC DNA]</scope>
    <source>
        <strain evidence="1">SG8-32-1</strain>
    </source>
</reference>
<dbReference type="AlphaFoldDB" id="A0A0M0C0R2"/>
<evidence type="ECO:0000313" key="2">
    <source>
        <dbReference type="Proteomes" id="UP000037237"/>
    </source>
</evidence>
<dbReference type="Gene3D" id="1.10.1200.200">
    <property type="entry name" value="Protein of unknown function DUF3227"/>
    <property type="match status" value="1"/>
</dbReference>
<comment type="caution">
    <text evidence="1">The sequence shown here is derived from an EMBL/GenBank/DDBJ whole genome shotgun (WGS) entry which is preliminary data.</text>
</comment>
<organism evidence="1 2">
    <name type="scientific">miscellaneous Crenarchaeota group-1 archaeon SG8-32-1</name>
    <dbReference type="NCBI Taxonomy" id="1685124"/>
    <lineage>
        <taxon>Archaea</taxon>
        <taxon>Candidatus Bathyarchaeota</taxon>
        <taxon>MCG-1</taxon>
    </lineage>
</organism>
<gene>
    <name evidence="1" type="ORF">AC477_00520</name>
</gene>
<dbReference type="Proteomes" id="UP000037237">
    <property type="component" value="Unassembled WGS sequence"/>
</dbReference>